<name>A0ABU3FRK8_9ENTE</name>
<gene>
    <name evidence="1" type="ORF">P7H59_08880</name>
</gene>
<evidence type="ECO:0000313" key="1">
    <source>
        <dbReference type="EMBL" id="MDT2828556.1"/>
    </source>
</evidence>
<accession>A0ABU3FRK8</accession>
<dbReference type="Proteomes" id="UP001265301">
    <property type="component" value="Unassembled WGS sequence"/>
</dbReference>
<proteinExistence type="predicted"/>
<organism evidence="1 2">
    <name type="scientific">Enterococcus viikkiensis</name>
    <dbReference type="NCBI Taxonomy" id="930854"/>
    <lineage>
        <taxon>Bacteria</taxon>
        <taxon>Bacillati</taxon>
        <taxon>Bacillota</taxon>
        <taxon>Bacilli</taxon>
        <taxon>Lactobacillales</taxon>
        <taxon>Enterococcaceae</taxon>
        <taxon>Enterococcus</taxon>
    </lineage>
</organism>
<dbReference type="EMBL" id="JARQBN010000016">
    <property type="protein sequence ID" value="MDT2828556.1"/>
    <property type="molecule type" value="Genomic_DNA"/>
</dbReference>
<evidence type="ECO:0008006" key="3">
    <source>
        <dbReference type="Google" id="ProtNLM"/>
    </source>
</evidence>
<reference evidence="1 2" key="1">
    <citation type="submission" date="2023-03" db="EMBL/GenBank/DDBJ databases">
        <authorList>
            <person name="Shen W."/>
            <person name="Cai J."/>
        </authorList>
    </citation>
    <scope>NUCLEOTIDE SEQUENCE [LARGE SCALE GENOMIC DNA]</scope>
    <source>
        <strain evidence="1 2">B101</strain>
    </source>
</reference>
<sequence>MVTQPIYFVIPAMVLSSSPFVQRPYRQPLLQLERRLGSSFSIKLISLRELSDNLNLEGLYLVPENGLAALAALEIDLPRIINVPSNIFAVEAQADLVKKIFVALSQKQL</sequence>
<protein>
    <recommendedName>
        <fullName evidence="3">LysR substrate-binding domain-containing protein</fullName>
    </recommendedName>
</protein>
<keyword evidence="2" id="KW-1185">Reference proteome</keyword>
<comment type="caution">
    <text evidence="1">The sequence shown here is derived from an EMBL/GenBank/DDBJ whole genome shotgun (WGS) entry which is preliminary data.</text>
</comment>
<dbReference type="RefSeq" id="WP_311819282.1">
    <property type="nucleotide sequence ID" value="NZ_JARQBN010000016.1"/>
</dbReference>
<evidence type="ECO:0000313" key="2">
    <source>
        <dbReference type="Proteomes" id="UP001265301"/>
    </source>
</evidence>